<evidence type="ECO:0000256" key="8">
    <source>
        <dbReference type="ARBA" id="ARBA00023277"/>
    </source>
</evidence>
<dbReference type="InterPro" id="IPR001223">
    <property type="entry name" value="Glyco_hydro18_cat"/>
</dbReference>
<dbReference type="CDD" id="cd06922">
    <property type="entry name" value="ChtBD1_GH18_1"/>
    <property type="match status" value="1"/>
</dbReference>
<dbReference type="PANTHER" id="PTHR11177:SF402">
    <property type="entry name" value="CHITINASE"/>
    <property type="match status" value="1"/>
</dbReference>
<dbReference type="EMBL" id="DS027697">
    <property type="protein sequence ID" value="EAW17139.1"/>
    <property type="molecule type" value="Genomic_DNA"/>
</dbReference>
<evidence type="ECO:0000256" key="4">
    <source>
        <dbReference type="ARBA" id="ARBA00022669"/>
    </source>
</evidence>
<gene>
    <name evidence="16" type="ORF">NFIA_004990</name>
</gene>
<evidence type="ECO:0000256" key="13">
    <source>
        <dbReference type="SAM" id="SignalP"/>
    </source>
</evidence>
<feature type="disulfide bond" evidence="11">
    <location>
        <begin position="121"/>
        <end position="133"/>
    </location>
</feature>
<reference evidence="17" key="1">
    <citation type="journal article" date="2008" name="PLoS Genet.">
        <title>Genomic islands in the pathogenic filamentous fungus Aspergillus fumigatus.</title>
        <authorList>
            <person name="Fedorova N.D."/>
            <person name="Khaldi N."/>
            <person name="Joardar V.S."/>
            <person name="Maiti R."/>
            <person name="Amedeo P."/>
            <person name="Anderson M.J."/>
            <person name="Crabtree J."/>
            <person name="Silva J.C."/>
            <person name="Badger J.H."/>
            <person name="Albarraq A."/>
            <person name="Angiuoli S."/>
            <person name="Bussey H."/>
            <person name="Bowyer P."/>
            <person name="Cotty P.J."/>
            <person name="Dyer P.S."/>
            <person name="Egan A."/>
            <person name="Galens K."/>
            <person name="Fraser-Liggett C.M."/>
            <person name="Haas B.J."/>
            <person name="Inman J.M."/>
            <person name="Kent R."/>
            <person name="Lemieux S."/>
            <person name="Malavazi I."/>
            <person name="Orvis J."/>
            <person name="Roemer T."/>
            <person name="Ronning C.M."/>
            <person name="Sundaram J.P."/>
            <person name="Sutton G."/>
            <person name="Turner G."/>
            <person name="Venter J.C."/>
            <person name="White O.R."/>
            <person name="Whitty B.R."/>
            <person name="Youngman P."/>
            <person name="Wolfe K.H."/>
            <person name="Goldman G.H."/>
            <person name="Wortman J.R."/>
            <person name="Jiang B."/>
            <person name="Denning D.W."/>
            <person name="Nierman W.C."/>
        </authorList>
    </citation>
    <scope>NUCLEOTIDE SEQUENCE [LARGE SCALE GENOMIC DNA]</scope>
    <source>
        <strain evidence="17">ATCC 1020 / DSM 3700 / CBS 544.65 / FGSC A1164 / JCM 1740 / NRRL 181 / WB 181</strain>
    </source>
</reference>
<evidence type="ECO:0000256" key="6">
    <source>
        <dbReference type="ARBA" id="ARBA00023024"/>
    </source>
</evidence>
<dbReference type="Proteomes" id="UP000006702">
    <property type="component" value="Unassembled WGS sequence"/>
</dbReference>
<dbReference type="PROSITE" id="PS51910">
    <property type="entry name" value="GH18_2"/>
    <property type="match status" value="1"/>
</dbReference>
<dbReference type="InterPro" id="IPR001002">
    <property type="entry name" value="Chitin-bd_1"/>
</dbReference>
<dbReference type="eggNOG" id="KOG2806">
    <property type="taxonomic scope" value="Eukaryota"/>
</dbReference>
<dbReference type="Gene3D" id="3.20.20.80">
    <property type="entry name" value="Glycosidases"/>
    <property type="match status" value="1"/>
</dbReference>
<keyword evidence="13" id="KW-0732">Signal</keyword>
<accession>A1DKA0</accession>
<keyword evidence="10" id="KW-0624">Polysaccharide degradation</keyword>
<evidence type="ECO:0000256" key="11">
    <source>
        <dbReference type="PROSITE-ProRule" id="PRU00261"/>
    </source>
</evidence>
<organism evidence="16 17">
    <name type="scientific">Neosartorya fischeri (strain ATCC 1020 / DSM 3700 / CBS 544.65 / FGSC A1164 / JCM 1740 / NRRL 181 / WB 181)</name>
    <name type="common">Aspergillus fischerianus</name>
    <dbReference type="NCBI Taxonomy" id="331117"/>
    <lineage>
        <taxon>Eukaryota</taxon>
        <taxon>Fungi</taxon>
        <taxon>Dikarya</taxon>
        <taxon>Ascomycota</taxon>
        <taxon>Pezizomycotina</taxon>
        <taxon>Eurotiomycetes</taxon>
        <taxon>Eurotiomycetidae</taxon>
        <taxon>Eurotiales</taxon>
        <taxon>Aspergillaceae</taxon>
        <taxon>Aspergillus</taxon>
        <taxon>Aspergillus subgen. Fumigati</taxon>
    </lineage>
</organism>
<proteinExistence type="inferred from homology"/>
<feature type="domain" description="Chitin-binding type-1" evidence="14">
    <location>
        <begin position="27"/>
        <end position="70"/>
    </location>
</feature>
<keyword evidence="8" id="KW-0119">Carbohydrate metabolism</keyword>
<feature type="signal peptide" evidence="13">
    <location>
        <begin position="1"/>
        <end position="27"/>
    </location>
</feature>
<keyword evidence="5 12" id="KW-0378">Hydrolase</keyword>
<keyword evidence="11" id="KW-1015">Disulfide bond</keyword>
<dbReference type="OrthoDB" id="73875at2759"/>
<dbReference type="AlphaFoldDB" id="A1DKA0"/>
<evidence type="ECO:0000313" key="17">
    <source>
        <dbReference type="Proteomes" id="UP000006702"/>
    </source>
</evidence>
<dbReference type="EC" id="3.2.1.14" evidence="3"/>
<dbReference type="KEGG" id="nfi:NFIA_004990"/>
<dbReference type="STRING" id="331117.A1DKA0"/>
<dbReference type="Gene3D" id="3.30.60.10">
    <property type="entry name" value="Endochitinase-like"/>
    <property type="match status" value="1"/>
</dbReference>
<evidence type="ECO:0000313" key="16">
    <source>
        <dbReference type="EMBL" id="EAW17139.1"/>
    </source>
</evidence>
<keyword evidence="9 12" id="KW-0326">Glycosidase</keyword>
<evidence type="ECO:0000256" key="12">
    <source>
        <dbReference type="RuleBase" id="RU000489"/>
    </source>
</evidence>
<dbReference type="RefSeq" id="XP_001259036.1">
    <property type="nucleotide sequence ID" value="XM_001259035.1"/>
</dbReference>
<keyword evidence="4 11" id="KW-0147">Chitin-binding</keyword>
<name>A1DKA0_NEOFI</name>
<dbReference type="InterPro" id="IPR018371">
    <property type="entry name" value="Chitin-binding_1_CS"/>
</dbReference>
<dbReference type="InterPro" id="IPR011583">
    <property type="entry name" value="Chitinase_II/V-like_cat"/>
</dbReference>
<dbReference type="SUPFAM" id="SSF51445">
    <property type="entry name" value="(Trans)glycosidases"/>
    <property type="match status" value="1"/>
</dbReference>
<dbReference type="HOGENOM" id="CLU_001837_0_0_1"/>
<keyword evidence="6" id="KW-0146">Chitin degradation</keyword>
<dbReference type="Pfam" id="PF00704">
    <property type="entry name" value="Glyco_hydro_18"/>
    <property type="match status" value="1"/>
</dbReference>
<evidence type="ECO:0000256" key="10">
    <source>
        <dbReference type="ARBA" id="ARBA00023326"/>
    </source>
</evidence>
<evidence type="ECO:0000256" key="1">
    <source>
        <dbReference type="ARBA" id="ARBA00000822"/>
    </source>
</evidence>
<dbReference type="GO" id="GO:0006032">
    <property type="term" value="P:chitin catabolic process"/>
    <property type="evidence" value="ECO:0007669"/>
    <property type="project" value="UniProtKB-KW"/>
</dbReference>
<dbReference type="GO" id="GO:0008061">
    <property type="term" value="F:chitin binding"/>
    <property type="evidence" value="ECO:0007669"/>
    <property type="project" value="UniProtKB-UniRule"/>
</dbReference>
<dbReference type="PROSITE" id="PS51257">
    <property type="entry name" value="PROKAR_LIPOPROTEIN"/>
    <property type="match status" value="1"/>
</dbReference>
<dbReference type="PANTHER" id="PTHR11177">
    <property type="entry name" value="CHITINASE"/>
    <property type="match status" value="1"/>
</dbReference>
<dbReference type="GeneID" id="4585201"/>
<dbReference type="PROSITE" id="PS00026">
    <property type="entry name" value="CHIT_BIND_I_1"/>
    <property type="match status" value="1"/>
</dbReference>
<evidence type="ECO:0000256" key="9">
    <source>
        <dbReference type="ARBA" id="ARBA00023295"/>
    </source>
</evidence>
<evidence type="ECO:0000259" key="15">
    <source>
        <dbReference type="PROSITE" id="PS51910"/>
    </source>
</evidence>
<dbReference type="InterPro" id="IPR017853">
    <property type="entry name" value="GH"/>
</dbReference>
<dbReference type="Gene3D" id="3.10.50.10">
    <property type="match status" value="1"/>
</dbReference>
<comment type="caution">
    <text evidence="11">Lacks conserved residue(s) required for the propagation of feature annotation.</text>
</comment>
<feature type="disulfide bond" evidence="11">
    <location>
        <begin position="40"/>
        <end position="54"/>
    </location>
</feature>
<dbReference type="GO" id="GO:0000272">
    <property type="term" value="P:polysaccharide catabolic process"/>
    <property type="evidence" value="ECO:0007669"/>
    <property type="project" value="UniProtKB-KW"/>
</dbReference>
<feature type="chain" id="PRO_5002634474" description="chitinase" evidence="13">
    <location>
        <begin position="28"/>
        <end position="1240"/>
    </location>
</feature>
<dbReference type="PROSITE" id="PS01095">
    <property type="entry name" value="GH18_1"/>
    <property type="match status" value="1"/>
</dbReference>
<dbReference type="VEuPathDB" id="FungiDB:NFIA_004990"/>
<dbReference type="SMART" id="SM00270">
    <property type="entry name" value="ChtBD1"/>
    <property type="match status" value="3"/>
</dbReference>
<evidence type="ECO:0000256" key="3">
    <source>
        <dbReference type="ARBA" id="ARBA00012729"/>
    </source>
</evidence>
<dbReference type="OMA" id="CATGCCN"/>
<evidence type="ECO:0000256" key="7">
    <source>
        <dbReference type="ARBA" id="ARBA00023026"/>
    </source>
</evidence>
<keyword evidence="17" id="KW-1185">Reference proteome</keyword>
<dbReference type="InterPro" id="IPR050314">
    <property type="entry name" value="Glycosyl_Hydrlase_18"/>
</dbReference>
<dbReference type="InterPro" id="IPR029070">
    <property type="entry name" value="Chitinase_insertion_sf"/>
</dbReference>
<dbReference type="InterPro" id="IPR001579">
    <property type="entry name" value="Glyco_hydro_18_chit_AS"/>
</dbReference>
<sequence length="1240" mass="138968">MHRFKIPAASLWMLFISCFLLFLPIRAQDCSALSPCATGCCNKFGYCGVGDDYCGADCVAGCDYRPECDASNPCATGCCNKFGYCGLGPDYCAKDVCVAGCDSRAECDPGGYGEFADSAKCPLNVCCSKFGFCGTTKEFCGTKKVKRPSCSKNSGLGRVVGYYEGWSMRRPCHSFYPEQIPVGVYTHLNYAFASIDPKTFEVLPPSTYEKDLMKRLTALKRSDPDLKVYIAVGGWTFNDPGPTATVFSDIARSEANQKAFFKSLISFMSTYNFDGIDLDWEYPVAEDRSGRPEDYKNFPSFIANLKRALKASGGRDGLTITLPASYWYLQNFDIVNLQKDVDFFNIMSYDLHGAWDRNNKWLAPELNSHTNLTEITNALDLLWRNDINPEKVVLGLAFYARVFSATSPSCMEPGCTFQSGGNAGVCSNEVGILLNSEIVEIMNDRQVKPTLDKDAAVKILKFDNNQWLTYDDADTFKLKAEFARGQCLGGVMVWAVSHDLPYGNYSSALGEVANRKVKALAMSTVTDELETRKVHQQCKWTNCFENCPAGWTLIARSDSGARKGEGMLDNASCGRRGDHLFCCPPDSPLPTCGWYGHRNGKCNGRGNCPEKTVEIGSHSRDCENNNYQAACCTFDTPSMKLYSQCTWAESPKCDEGVCPNTLVAESSTGSGGDYCQWKTFKYTWNGQEATFQERKYCCDQKDDTKWEDCEWFDNVGIFSVDSAAVDGYCASGCPNDRVRVALETRNGCEGDGGRARCCKPKYITLSKRSYTDADTSLEQSVKEFMDDPSCGIDDYWKRDLVLDDYLLGNVTSYEFGSPSALVRRASSKAQEAMQDLLSTLVLSYTVSEASREIWKRHVISLYPNLTVEKIRAYMTGARDWVREGSWRLVDLIVCNMSFYNAVLGDVDAIICPIPDRHWDDDPEGDLEDDAEDDLEARDLEKRSSRSFTRTIGGAEWIVRSLAYRNRGRWPRDNAIWSAGYGFQDNDNCLSTDVGTRPVTRQNEENFVVEHVPELQTVADFVRDAHNGVVPSGSAPVYPPLSADFIRQGLDAPILRDPPPMRGGAQSDRPIVRMMNALGSTRNDRGFVLLDGELNQVKKRLWMRHRPYNDKDMESSVKDDNYTAALNSMRAAVAVIHYLNHPVINSHMASSLNEVRSELGLANNRWADLGNRREYAQEWWSIWVRDHFHQVGLHTHSWVDRWATAMDRYWATRTGLTAVQVREILRTLRDTDTTINQDDID</sequence>
<dbReference type="SMART" id="SM00636">
    <property type="entry name" value="Glyco_18"/>
    <property type="match status" value="1"/>
</dbReference>
<feature type="disulfide bond" evidence="11">
    <location>
        <begin position="126"/>
        <end position="140"/>
    </location>
</feature>
<dbReference type="Pfam" id="PF00187">
    <property type="entry name" value="Chitin_bind_1"/>
    <property type="match status" value="1"/>
</dbReference>
<keyword evidence="7" id="KW-0843">Virulence</keyword>
<feature type="domain" description="Chitin-binding type-1" evidence="14">
    <location>
        <begin position="104"/>
        <end position="152"/>
    </location>
</feature>
<dbReference type="SUPFAM" id="SSF57016">
    <property type="entry name" value="Plant lectins/antimicrobial peptides"/>
    <property type="match status" value="1"/>
</dbReference>
<evidence type="ECO:0000259" key="14">
    <source>
        <dbReference type="PROSITE" id="PS50941"/>
    </source>
</evidence>
<protein>
    <recommendedName>
        <fullName evidence="3">chitinase</fullName>
        <ecNumber evidence="3">3.2.1.14</ecNumber>
    </recommendedName>
</protein>
<dbReference type="SUPFAM" id="SSF54556">
    <property type="entry name" value="Chitinase insertion domain"/>
    <property type="match status" value="1"/>
</dbReference>
<dbReference type="GO" id="GO:0008843">
    <property type="term" value="F:endochitinase activity"/>
    <property type="evidence" value="ECO:0007669"/>
    <property type="project" value="UniProtKB-EC"/>
</dbReference>
<evidence type="ECO:0000256" key="5">
    <source>
        <dbReference type="ARBA" id="ARBA00022801"/>
    </source>
</evidence>
<dbReference type="PROSITE" id="PS50941">
    <property type="entry name" value="CHIT_BIND_I_2"/>
    <property type="match status" value="2"/>
</dbReference>
<comment type="similarity">
    <text evidence="2">Belongs to the glycosyl hydrolase 18 family. Chitinase class V subfamily.</text>
</comment>
<dbReference type="CDD" id="cd00035">
    <property type="entry name" value="ChtBD1"/>
    <property type="match status" value="1"/>
</dbReference>
<comment type="catalytic activity">
    <reaction evidence="1">
        <text>Random endo-hydrolysis of N-acetyl-beta-D-glucosaminide (1-&gt;4)-beta-linkages in chitin and chitodextrins.</text>
        <dbReference type="EC" id="3.2.1.14"/>
    </reaction>
</comment>
<feature type="domain" description="GH18" evidence="15">
    <location>
        <begin position="157"/>
        <end position="516"/>
    </location>
</feature>
<evidence type="ECO:0000256" key="2">
    <source>
        <dbReference type="ARBA" id="ARBA00008682"/>
    </source>
</evidence>
<dbReference type="InterPro" id="IPR036861">
    <property type="entry name" value="Endochitinase-like_sf"/>
</dbReference>